<evidence type="ECO:0000256" key="2">
    <source>
        <dbReference type="ARBA" id="ARBA00022723"/>
    </source>
</evidence>
<dbReference type="InterPro" id="IPR036849">
    <property type="entry name" value="Enolase-like_C_sf"/>
</dbReference>
<proteinExistence type="inferred from homology"/>
<accession>A0A849SJY3</accession>
<evidence type="ECO:0000313" key="10">
    <source>
        <dbReference type="Proteomes" id="UP000580839"/>
    </source>
</evidence>
<dbReference type="InterPro" id="IPR029017">
    <property type="entry name" value="Enolase-like_N"/>
</dbReference>
<reference evidence="9 10" key="1">
    <citation type="submission" date="2020-04" db="EMBL/GenBank/DDBJ databases">
        <title>Metagenomic profiling of ammonia- and methane-oxidizing microorganisms in a Dutch drinking water treatment plant.</title>
        <authorList>
            <person name="Poghosyan L."/>
            <person name="Leucker S."/>
        </authorList>
    </citation>
    <scope>NUCLEOTIDE SEQUENCE [LARGE SCALE GENOMIC DNA]</scope>
    <source>
        <strain evidence="9">S-RSF-IL-03</strain>
    </source>
</reference>
<feature type="active site" description="Proton acceptor; specific for (R)-substrate epimerization" evidence="5">
    <location>
        <position position="154"/>
    </location>
</feature>
<evidence type="ECO:0000256" key="5">
    <source>
        <dbReference type="PIRSR" id="PIRSR634603-1"/>
    </source>
</evidence>
<evidence type="ECO:0000259" key="8">
    <source>
        <dbReference type="SMART" id="SM00922"/>
    </source>
</evidence>
<evidence type="ECO:0000256" key="6">
    <source>
        <dbReference type="PIRSR" id="PIRSR634603-3"/>
    </source>
</evidence>
<dbReference type="SFLD" id="SFLDG00180">
    <property type="entry name" value="muconate_cycloisomerase"/>
    <property type="match status" value="1"/>
</dbReference>
<gene>
    <name evidence="9" type="ORF">HOP12_16345</name>
</gene>
<dbReference type="EMBL" id="JABFRW010000214">
    <property type="protein sequence ID" value="NOT35712.1"/>
    <property type="molecule type" value="Genomic_DNA"/>
</dbReference>
<dbReference type="SUPFAM" id="SSF54826">
    <property type="entry name" value="Enolase N-terminal domain-like"/>
    <property type="match status" value="1"/>
</dbReference>
<dbReference type="PROSITE" id="PS00909">
    <property type="entry name" value="MR_MLE_2"/>
    <property type="match status" value="1"/>
</dbReference>
<keyword evidence="4 7" id="KW-0413">Isomerase</keyword>
<evidence type="ECO:0000256" key="7">
    <source>
        <dbReference type="RuleBase" id="RU366006"/>
    </source>
</evidence>
<dbReference type="SUPFAM" id="SSF51604">
    <property type="entry name" value="Enolase C-terminal domain-like"/>
    <property type="match status" value="1"/>
</dbReference>
<feature type="active site" description="Proton acceptor; specific for (S)-substrate epimerization" evidence="5">
    <location>
        <position position="251"/>
    </location>
</feature>
<dbReference type="Gene3D" id="3.20.20.120">
    <property type="entry name" value="Enolase-like C-terminal domain"/>
    <property type="match status" value="1"/>
</dbReference>
<dbReference type="GO" id="GO:0046872">
    <property type="term" value="F:metal ion binding"/>
    <property type="evidence" value="ECO:0007669"/>
    <property type="project" value="UniProtKB-KW"/>
</dbReference>
<keyword evidence="3 6" id="KW-0460">Magnesium</keyword>
<organism evidence="9 10">
    <name type="scientific">Eiseniibacteriota bacterium</name>
    <dbReference type="NCBI Taxonomy" id="2212470"/>
    <lineage>
        <taxon>Bacteria</taxon>
        <taxon>Candidatus Eiseniibacteriota</taxon>
    </lineage>
</organism>
<dbReference type="InterPro" id="IPR029065">
    <property type="entry name" value="Enolase_C-like"/>
</dbReference>
<dbReference type="Pfam" id="PF13378">
    <property type="entry name" value="MR_MLE_C"/>
    <property type="match status" value="1"/>
</dbReference>
<comment type="cofactor">
    <cofactor evidence="6 7">
        <name>Mg(2+)</name>
        <dbReference type="ChEBI" id="CHEBI:18420"/>
    </cofactor>
    <text evidence="6 7">Binds 1 Mg(2+) ion per subunit.</text>
</comment>
<dbReference type="GO" id="GO:0009063">
    <property type="term" value="P:amino acid catabolic process"/>
    <property type="evidence" value="ECO:0007669"/>
    <property type="project" value="InterPro"/>
</dbReference>
<dbReference type="InterPro" id="IPR018110">
    <property type="entry name" value="Mandel_Rmase/mucon_lact_enz_CS"/>
</dbReference>
<dbReference type="Proteomes" id="UP000580839">
    <property type="component" value="Unassembled WGS sequence"/>
</dbReference>
<dbReference type="PANTHER" id="PTHR48080:SF3">
    <property type="entry name" value="ENOLASE SUPERFAMILY MEMBER DDB_G0284701"/>
    <property type="match status" value="1"/>
</dbReference>
<evidence type="ECO:0000256" key="4">
    <source>
        <dbReference type="ARBA" id="ARBA00023235"/>
    </source>
</evidence>
<dbReference type="SMART" id="SM00922">
    <property type="entry name" value="MR_MLE"/>
    <property type="match status" value="1"/>
</dbReference>
<dbReference type="Pfam" id="PF02746">
    <property type="entry name" value="MR_MLE_N"/>
    <property type="match status" value="1"/>
</dbReference>
<dbReference type="GO" id="GO:0016855">
    <property type="term" value="F:racemase and epimerase activity, acting on amino acids and derivatives"/>
    <property type="evidence" value="ECO:0007669"/>
    <property type="project" value="UniProtKB-UniRule"/>
</dbReference>
<name>A0A849SJY3_UNCEI</name>
<feature type="binding site" evidence="6">
    <location>
        <position position="229"/>
    </location>
    <ligand>
        <name>Mg(2+)</name>
        <dbReference type="ChEBI" id="CHEBI:18420"/>
    </ligand>
</feature>
<sequence>MRLTHEPLPVETAFTFRIAHGEKRRHDNTLVRVQHDGIEGVGEASPSHYYGESPALVAQALEAWAPHLGEDPFALDAIHARLDGVLQGHGSARAALDMALHDWIGRRLAQPVWKLFGLDPTRVPLSCVTLGMAEPAEMDRKLETLVEFPRLKVKLGATGDVENLRRVRAHYKGALQVDANAAWSPADAVRVLRQIEPLGIDLVEQPVARGDLDGLRWVRERSGIPVFADESCHHLRDVGLLAGRVDGINLKLMKTGGLGEMRRMIHAARACGLQVMLGSMVESSLALSAAAQLAPLADVLDLDGHWLLAADPFDGAPRERGRIELSERPGLGVEPVAAFTTPSRA</sequence>
<keyword evidence="2 6" id="KW-0479">Metal-binding</keyword>
<comment type="similarity">
    <text evidence="1 7">Belongs to the mandelate racemase/muconate lactonizing enzyme family.</text>
</comment>
<dbReference type="Gene3D" id="3.30.390.10">
    <property type="entry name" value="Enolase-like, N-terminal domain"/>
    <property type="match status" value="1"/>
</dbReference>
<dbReference type="EC" id="5.1.1.-" evidence="7"/>
<dbReference type="InterPro" id="IPR013341">
    <property type="entry name" value="Mandelate_racemase_N_dom"/>
</dbReference>
<evidence type="ECO:0000313" key="9">
    <source>
        <dbReference type="EMBL" id="NOT35712.1"/>
    </source>
</evidence>
<feature type="domain" description="Mandelate racemase/muconate lactonizing enzyme C-terminal" evidence="8">
    <location>
        <begin position="135"/>
        <end position="225"/>
    </location>
</feature>
<evidence type="ECO:0000256" key="1">
    <source>
        <dbReference type="ARBA" id="ARBA00008031"/>
    </source>
</evidence>
<comment type="caution">
    <text evidence="9">The sequence shown here is derived from an EMBL/GenBank/DDBJ whole genome shotgun (WGS) entry which is preliminary data.</text>
</comment>
<dbReference type="PANTHER" id="PTHR48080">
    <property type="entry name" value="D-GALACTONATE DEHYDRATASE-RELATED"/>
    <property type="match status" value="1"/>
</dbReference>
<dbReference type="InterPro" id="IPR034593">
    <property type="entry name" value="DgoD-like"/>
</dbReference>
<dbReference type="SFLD" id="SFLDF00009">
    <property type="entry name" value="o-succinylbenzoate_synthase"/>
    <property type="match status" value="1"/>
</dbReference>
<feature type="binding site" evidence="6">
    <location>
        <position position="178"/>
    </location>
    <ligand>
        <name>Mg(2+)</name>
        <dbReference type="ChEBI" id="CHEBI:18420"/>
    </ligand>
</feature>
<dbReference type="CDD" id="cd03319">
    <property type="entry name" value="L-Ala-DL-Glu_epimerase"/>
    <property type="match status" value="1"/>
</dbReference>
<protein>
    <recommendedName>
        <fullName evidence="7">Dipeptide epimerase</fullName>
        <ecNumber evidence="7">5.1.1.-</ecNumber>
    </recommendedName>
</protein>
<dbReference type="AlphaFoldDB" id="A0A849SJY3"/>
<dbReference type="SFLD" id="SFLDS00001">
    <property type="entry name" value="Enolase"/>
    <property type="match status" value="1"/>
</dbReference>
<dbReference type="InterPro" id="IPR013342">
    <property type="entry name" value="Mandelate_racemase_C"/>
</dbReference>
<dbReference type="InterPro" id="IPR034603">
    <property type="entry name" value="Dipeptide_epimerase"/>
</dbReference>
<feature type="binding site" evidence="6">
    <location>
        <position position="204"/>
    </location>
    <ligand>
        <name>Mg(2+)</name>
        <dbReference type="ChEBI" id="CHEBI:18420"/>
    </ligand>
</feature>
<evidence type="ECO:0000256" key="3">
    <source>
        <dbReference type="ARBA" id="ARBA00022842"/>
    </source>
</evidence>